<feature type="non-terminal residue" evidence="1">
    <location>
        <position position="1"/>
    </location>
</feature>
<dbReference type="Proteomes" id="UP000789366">
    <property type="component" value="Unassembled WGS sequence"/>
</dbReference>
<keyword evidence="2" id="KW-1185">Reference proteome</keyword>
<protein>
    <submittedName>
        <fullName evidence="1">17585_t:CDS:1</fullName>
    </submittedName>
</protein>
<evidence type="ECO:0000313" key="2">
    <source>
        <dbReference type="Proteomes" id="UP000789366"/>
    </source>
</evidence>
<evidence type="ECO:0000313" key="1">
    <source>
        <dbReference type="EMBL" id="CAG8783886.1"/>
    </source>
</evidence>
<accession>A0ACA9R9Z1</accession>
<dbReference type="EMBL" id="CAJVPW010062838">
    <property type="protein sequence ID" value="CAG8783886.1"/>
    <property type="molecule type" value="Genomic_DNA"/>
</dbReference>
<sequence length="65" mass="7395">LKALLPNNVVAGHSFQAGETTELVLWCMQQTLIQKIIRWSSDAFYRYIRTHPTTVAAILNKAYSD</sequence>
<reference evidence="1" key="1">
    <citation type="submission" date="2021-06" db="EMBL/GenBank/DDBJ databases">
        <authorList>
            <person name="Kallberg Y."/>
            <person name="Tangrot J."/>
            <person name="Rosling A."/>
        </authorList>
    </citation>
    <scope>NUCLEOTIDE SEQUENCE</scope>
    <source>
        <strain evidence="1">28 12/20/2015</strain>
    </source>
</reference>
<proteinExistence type="predicted"/>
<comment type="caution">
    <text evidence="1">The sequence shown here is derived from an EMBL/GenBank/DDBJ whole genome shotgun (WGS) entry which is preliminary data.</text>
</comment>
<gene>
    <name evidence="1" type="ORF">SPELUC_LOCUS16615</name>
</gene>
<name>A0ACA9R9Z1_9GLOM</name>
<organism evidence="1 2">
    <name type="scientific">Cetraspora pellucida</name>
    <dbReference type="NCBI Taxonomy" id="1433469"/>
    <lineage>
        <taxon>Eukaryota</taxon>
        <taxon>Fungi</taxon>
        <taxon>Fungi incertae sedis</taxon>
        <taxon>Mucoromycota</taxon>
        <taxon>Glomeromycotina</taxon>
        <taxon>Glomeromycetes</taxon>
        <taxon>Diversisporales</taxon>
        <taxon>Gigasporaceae</taxon>
        <taxon>Cetraspora</taxon>
    </lineage>
</organism>